<dbReference type="SMART" id="SM00060">
    <property type="entry name" value="FN3"/>
    <property type="match status" value="4"/>
</dbReference>
<keyword evidence="1" id="KW-0378">Hydrolase</keyword>
<evidence type="ECO:0000256" key="1">
    <source>
        <dbReference type="ARBA" id="ARBA00023295"/>
    </source>
</evidence>
<dbReference type="EMBL" id="BSUM01000001">
    <property type="protein sequence ID" value="GMA32720.1"/>
    <property type="molecule type" value="Genomic_DNA"/>
</dbReference>
<feature type="domain" description="PA14" evidence="5">
    <location>
        <begin position="1041"/>
        <end position="1179"/>
    </location>
</feature>
<dbReference type="InterPro" id="IPR003961">
    <property type="entry name" value="FN3_dom"/>
</dbReference>
<dbReference type="SUPFAM" id="SSF49265">
    <property type="entry name" value="Fibronectin type III"/>
    <property type="match status" value="3"/>
</dbReference>
<evidence type="ECO:0000259" key="5">
    <source>
        <dbReference type="PROSITE" id="PS51820"/>
    </source>
</evidence>
<comment type="caution">
    <text evidence="6">The sequence shown here is derived from an EMBL/GenBank/DDBJ whole genome shotgun (WGS) entry which is preliminary data.</text>
</comment>
<dbReference type="Gene3D" id="2.60.40.10">
    <property type="entry name" value="Immunoglobulins"/>
    <property type="match status" value="4"/>
</dbReference>
<dbReference type="InterPro" id="IPR013783">
    <property type="entry name" value="Ig-like_fold"/>
</dbReference>
<dbReference type="PROSITE" id="PS51820">
    <property type="entry name" value="PA14"/>
    <property type="match status" value="3"/>
</dbReference>
<dbReference type="PROSITE" id="PS50853">
    <property type="entry name" value="FN3"/>
    <property type="match status" value="1"/>
</dbReference>
<evidence type="ECO:0000256" key="3">
    <source>
        <dbReference type="SAM" id="SignalP"/>
    </source>
</evidence>
<name>A0AA37XHI1_9MICO</name>
<dbReference type="SUPFAM" id="SSF56988">
    <property type="entry name" value="Anthrax protective antigen"/>
    <property type="match status" value="3"/>
</dbReference>
<keyword evidence="3" id="KW-0732">Signal</keyword>
<feature type="chain" id="PRO_5041245337" description="PA14 domain-containing protein" evidence="3">
    <location>
        <begin position="41"/>
        <end position="1315"/>
    </location>
</feature>
<dbReference type="InterPro" id="IPR008979">
    <property type="entry name" value="Galactose-bd-like_sf"/>
</dbReference>
<keyword evidence="1" id="KW-0326">Glycosidase</keyword>
<protein>
    <recommendedName>
        <fullName evidence="8">PA14 domain-containing protein</fullName>
    </recommendedName>
</protein>
<reference evidence="6" key="2">
    <citation type="submission" date="2023-02" db="EMBL/GenBank/DDBJ databases">
        <authorList>
            <person name="Sun Q."/>
            <person name="Mori K."/>
        </authorList>
    </citation>
    <scope>NUCLEOTIDE SEQUENCE</scope>
    <source>
        <strain evidence="6">NBRC 112290</strain>
    </source>
</reference>
<dbReference type="RefSeq" id="WP_284251402.1">
    <property type="nucleotide sequence ID" value="NZ_BSUM01000001.1"/>
</dbReference>
<evidence type="ECO:0000313" key="6">
    <source>
        <dbReference type="EMBL" id="GMA32720.1"/>
    </source>
</evidence>
<accession>A0AA37XHI1</accession>
<evidence type="ECO:0000313" key="7">
    <source>
        <dbReference type="Proteomes" id="UP001157161"/>
    </source>
</evidence>
<feature type="domain" description="PA14" evidence="5">
    <location>
        <begin position="1176"/>
        <end position="1315"/>
    </location>
</feature>
<proteinExistence type="predicted"/>
<dbReference type="SUPFAM" id="SSF49785">
    <property type="entry name" value="Galactose-binding domain-like"/>
    <property type="match status" value="1"/>
</dbReference>
<reference evidence="6" key="1">
    <citation type="journal article" date="2014" name="Int. J. Syst. Evol. Microbiol.">
        <title>Complete genome sequence of Corynebacterium casei LMG S-19264T (=DSM 44701T), isolated from a smear-ripened cheese.</title>
        <authorList>
            <consortium name="US DOE Joint Genome Institute (JGI-PGF)"/>
            <person name="Walter F."/>
            <person name="Albersmeier A."/>
            <person name="Kalinowski J."/>
            <person name="Ruckert C."/>
        </authorList>
    </citation>
    <scope>NUCLEOTIDE SEQUENCE</scope>
    <source>
        <strain evidence="6">NBRC 112290</strain>
    </source>
</reference>
<dbReference type="InterPro" id="IPR036116">
    <property type="entry name" value="FN3_sf"/>
</dbReference>
<dbReference type="Proteomes" id="UP001157161">
    <property type="component" value="Unassembled WGS sequence"/>
</dbReference>
<dbReference type="SMART" id="SM00758">
    <property type="entry name" value="PA14"/>
    <property type="match status" value="3"/>
</dbReference>
<dbReference type="Pfam" id="PF07691">
    <property type="entry name" value="PA14"/>
    <property type="match status" value="3"/>
</dbReference>
<dbReference type="CDD" id="cd00063">
    <property type="entry name" value="FN3"/>
    <property type="match status" value="1"/>
</dbReference>
<dbReference type="GO" id="GO:0016798">
    <property type="term" value="F:hydrolase activity, acting on glycosyl bonds"/>
    <property type="evidence" value="ECO:0007669"/>
    <property type="project" value="UniProtKB-KW"/>
</dbReference>
<keyword evidence="2" id="KW-0119">Carbohydrate metabolism</keyword>
<evidence type="ECO:0008006" key="8">
    <source>
        <dbReference type="Google" id="ProtNLM"/>
    </source>
</evidence>
<sequence>MPRTAPVGTIRGPARTRRLVTRAVAALSATAVTLTVVASAVPAAAVPIAEVPQDPTTWASAPYSPLTGAAVTPDNDVVLEFTGTDGGLNAAGDVATGFSLVQPASAKITASDPAQRTAYLPQNLAVSGGRLTVTATKGIAFLVNGPTGNDVTKNKQDNTLGVPLDTVDKKVRLTTTLQLPDAATSAAQAGLWFGPTDDNYVKFVVAAPDANGRQIQLISEVNGSANTDASNTTTQKLFSTTRTTIAGSTPVTLTLDVDGTSNTATGTYAIGSGASVAIGTIPVPRNFVDGALVQGNLKAAGVTGVGGVFATKRNMPDATAIAVPFERFTAAQLDTTPPAAVGNLTAAAATDSTPLAWTAPADTDLAGYRVYRSATTPVPTTGTGLGGAAPLTGTTFTDNDTFVGQTWNYAVVAVDASGNVSPAATVAATSPAPEGEPVAKIDFTTAAGAAATGYTKNSGAPYTASAGAGWVTADDATPFDFAANTRVRTADAGQQSDPRLLSIIHMAYGEATPPGTAGVNGERGVYVQDVPNGTYTVVAAVGDTSAGNYNSTHTLTVEGETLVADVKPTATSGAQFEQGVATVEVTDGQLTIEPGGINTKLSFLEISRVADAVEAPLAPQGVTATLGADRTSATLAWSAVDGAEEYEVFRSSTSPVATTGRPLAAGLTEPTFADTGLSVGSTYHYVVVARNDGGASPASAEATLQVPAAPVAPGAPTDLAAALGANNASVSLTWATAADVTWNVFRSTTSPVATDGAPLNAAPLTASAFSDTTVAAGTTYHYAVVAVGSTGLVSGASNEASAAIPAAPVAPAAPVLSGSLQGSNAALTWAGVQGATTYDLYRSTSATVAVTGTPLASGLTGTSYTDSTVAADSTYRYALVAVGAGGRSGASNTVSVTVPGGGPEVCATNRWSVQYFAGRALAGVPIAKDCVATIDQAHASGVALGNGVPAAEYSARFTTTVDRGAGTYTFTAVHDDGMRLYVDGSLVINAWAASNGKEVKTASVDLAAGPHQVVVEYYQGRSAARLKVDMTYSAGEPPATCAATRWTTQYFAGRNLAGVPIAEDCLTVIDQGHAAGGTIRDGVPSTEYSARFTSTLNQGAGTYTFTASNDDGLRIIVDGTTVLDAWFASHQRDVRTAKVDLGSGPHTVVVEYYQGKSAARVKVDVAFTAGAEPPVCATTRWSGTYFAGRALAGAPIAETCTSALDLAHASGVAPGNGIPAAEYSARFTRTIDEGAGSYTFTALHDDGMRLRVDGTLVIDAWFASNGKEPRTATVQLGNGPHTLVVEYYQGKSAAKLKVEHTRSGADTAPPPRRPA</sequence>
<keyword evidence="2" id="KW-0624">Polysaccharide degradation</keyword>
<feature type="signal peptide" evidence="3">
    <location>
        <begin position="1"/>
        <end position="40"/>
    </location>
</feature>
<feature type="domain" description="Fibronectin type-III" evidence="4">
    <location>
        <begin position="618"/>
        <end position="709"/>
    </location>
</feature>
<dbReference type="InterPro" id="IPR011658">
    <property type="entry name" value="PA14_dom"/>
</dbReference>
<dbReference type="Gene3D" id="2.60.120.200">
    <property type="match status" value="1"/>
</dbReference>
<keyword evidence="7" id="KW-1185">Reference proteome</keyword>
<evidence type="ECO:0000259" key="4">
    <source>
        <dbReference type="PROSITE" id="PS50853"/>
    </source>
</evidence>
<dbReference type="InterPro" id="IPR037524">
    <property type="entry name" value="PA14/GLEYA"/>
</dbReference>
<dbReference type="GO" id="GO:0000272">
    <property type="term" value="P:polysaccharide catabolic process"/>
    <property type="evidence" value="ECO:0007669"/>
    <property type="project" value="UniProtKB-KW"/>
</dbReference>
<gene>
    <name evidence="6" type="ORF">GCM10025875_27120</name>
</gene>
<organism evidence="6 7">
    <name type="scientific">Litorihabitans aurantiacus</name>
    <dbReference type="NCBI Taxonomy" id="1930061"/>
    <lineage>
        <taxon>Bacteria</taxon>
        <taxon>Bacillati</taxon>
        <taxon>Actinomycetota</taxon>
        <taxon>Actinomycetes</taxon>
        <taxon>Micrococcales</taxon>
        <taxon>Beutenbergiaceae</taxon>
        <taxon>Litorihabitans</taxon>
    </lineage>
</organism>
<dbReference type="Gene3D" id="3.90.182.10">
    <property type="entry name" value="Toxin - Anthrax Protective Antigen,domain 1"/>
    <property type="match status" value="3"/>
</dbReference>
<evidence type="ECO:0000256" key="2">
    <source>
        <dbReference type="ARBA" id="ARBA00023326"/>
    </source>
</evidence>
<feature type="domain" description="PA14" evidence="5">
    <location>
        <begin position="906"/>
        <end position="1044"/>
    </location>
</feature>
<dbReference type="Gene3D" id="2.60.120.430">
    <property type="entry name" value="Galactose-binding lectin"/>
    <property type="match status" value="1"/>
</dbReference>